<evidence type="ECO:0000313" key="3">
    <source>
        <dbReference type="Proteomes" id="UP000228503"/>
    </source>
</evidence>
<evidence type="ECO:0000256" key="1">
    <source>
        <dbReference type="SAM" id="Phobius"/>
    </source>
</evidence>
<evidence type="ECO:0000313" key="2">
    <source>
        <dbReference type="EMBL" id="PIZ62639.1"/>
    </source>
</evidence>
<dbReference type="Proteomes" id="UP000228503">
    <property type="component" value="Unassembled WGS sequence"/>
</dbReference>
<keyword evidence="1" id="KW-0812">Transmembrane</keyword>
<reference evidence="3" key="1">
    <citation type="submission" date="2017-09" db="EMBL/GenBank/DDBJ databases">
        <title>Depth-based differentiation of microbial function through sediment-hosted aquifers and enrichment of novel symbionts in the deep terrestrial subsurface.</title>
        <authorList>
            <person name="Probst A.J."/>
            <person name="Ladd B."/>
            <person name="Jarett J.K."/>
            <person name="Geller-Mcgrath D.E."/>
            <person name="Sieber C.M.K."/>
            <person name="Emerson J.B."/>
            <person name="Anantharaman K."/>
            <person name="Thomas B.C."/>
            <person name="Malmstrom R."/>
            <person name="Stieglmeier M."/>
            <person name="Klingl A."/>
            <person name="Woyke T."/>
            <person name="Ryan C.M."/>
            <person name="Banfield J.F."/>
        </authorList>
    </citation>
    <scope>NUCLEOTIDE SEQUENCE [LARGE SCALE GENOMIC DNA]</scope>
</reference>
<accession>A0A2M7TXU2</accession>
<gene>
    <name evidence="2" type="ORF">COY16_03840</name>
</gene>
<dbReference type="AlphaFoldDB" id="A0A2M7TXU2"/>
<keyword evidence="1" id="KW-1133">Transmembrane helix</keyword>
<organism evidence="2 3">
    <name type="scientific">Candidatus Roizmanbacteria bacterium CG_4_10_14_0_2_um_filter_39_13</name>
    <dbReference type="NCBI Taxonomy" id="1974825"/>
    <lineage>
        <taxon>Bacteria</taxon>
        <taxon>Candidatus Roizmaniibacteriota</taxon>
    </lineage>
</organism>
<sequence>MHKKKKTKLYILIFVSILFSFSIMRSLSPRLFVANTPTLNPEFVATLQKSPVAIFAYLGNIQEDATLKDHLETAKIPRAIPPEGTNYAPFAKGVQASEGGENERRFVKIEKGTKLEIHTITLSGGNTVKVYVPVE</sequence>
<keyword evidence="1" id="KW-0472">Membrane</keyword>
<dbReference type="EMBL" id="PFOB01000049">
    <property type="protein sequence ID" value="PIZ62639.1"/>
    <property type="molecule type" value="Genomic_DNA"/>
</dbReference>
<comment type="caution">
    <text evidence="2">The sequence shown here is derived from an EMBL/GenBank/DDBJ whole genome shotgun (WGS) entry which is preliminary data.</text>
</comment>
<feature type="transmembrane region" description="Helical" evidence="1">
    <location>
        <begin position="9"/>
        <end position="27"/>
    </location>
</feature>
<protein>
    <submittedName>
        <fullName evidence="2">Uncharacterized protein</fullName>
    </submittedName>
</protein>
<name>A0A2M7TXU2_9BACT</name>
<proteinExistence type="predicted"/>